<organism evidence="1 2">
    <name type="scientific">Leptospira santarosai</name>
    <dbReference type="NCBI Taxonomy" id="28183"/>
    <lineage>
        <taxon>Bacteria</taxon>
        <taxon>Pseudomonadati</taxon>
        <taxon>Spirochaetota</taxon>
        <taxon>Spirochaetia</taxon>
        <taxon>Leptospirales</taxon>
        <taxon>Leptospiraceae</taxon>
        <taxon>Leptospira</taxon>
    </lineage>
</organism>
<dbReference type="AlphaFoldDB" id="A0AB73NAK6"/>
<reference evidence="1 2" key="1">
    <citation type="submission" date="2017-01" db="EMBL/GenBank/DDBJ databases">
        <title>Comparative genomic analysis of Brazilian Leptospira santarosai.</title>
        <authorList>
            <person name="Moreno L.Z."/>
            <person name="Miraglia F."/>
            <person name="Kremer F.S."/>
            <person name="Eslabao M.R."/>
            <person name="Lilenbaum W."/>
            <person name="Dellagostin O.A."/>
            <person name="Moreno A.M."/>
        </authorList>
    </citation>
    <scope>NUCLEOTIDE SEQUENCE [LARGE SCALE GENOMIC DNA]</scope>
    <source>
        <strain evidence="1 2">M52/8-19</strain>
    </source>
</reference>
<accession>A0AB73NAK6</accession>
<protein>
    <submittedName>
        <fullName evidence="1">Uncharacterized protein</fullName>
    </submittedName>
</protein>
<gene>
    <name evidence="1" type="ORF">BWD14_00335</name>
</gene>
<evidence type="ECO:0000313" key="2">
    <source>
        <dbReference type="Proteomes" id="UP000189337"/>
    </source>
</evidence>
<proteinExistence type="predicted"/>
<dbReference type="EMBL" id="MTSU01000001">
    <property type="protein sequence ID" value="ONF94536.1"/>
    <property type="molecule type" value="Genomic_DNA"/>
</dbReference>
<dbReference type="Proteomes" id="UP000189337">
    <property type="component" value="Unassembled WGS sequence"/>
</dbReference>
<name>A0AB73NAK6_9LEPT</name>
<evidence type="ECO:0000313" key="1">
    <source>
        <dbReference type="EMBL" id="ONF94536.1"/>
    </source>
</evidence>
<sequence length="63" mass="7388">MISSLGFFTLWEFKSYILIAFFKPGRGDSVCLRACPKTIHVGTLVFYFYAKKWFETAKEIVKR</sequence>
<comment type="caution">
    <text evidence="1">The sequence shown here is derived from an EMBL/GenBank/DDBJ whole genome shotgun (WGS) entry which is preliminary data.</text>
</comment>